<dbReference type="SUPFAM" id="SSF55874">
    <property type="entry name" value="ATPase domain of HSP90 chaperone/DNA topoisomerase II/histidine kinase"/>
    <property type="match status" value="1"/>
</dbReference>
<organism evidence="10 11">
    <name type="scientific">Pseudomonas grimontii</name>
    <dbReference type="NCBI Taxonomy" id="129847"/>
    <lineage>
        <taxon>Bacteria</taxon>
        <taxon>Pseudomonadati</taxon>
        <taxon>Pseudomonadota</taxon>
        <taxon>Gammaproteobacteria</taxon>
        <taxon>Pseudomonadales</taxon>
        <taxon>Pseudomonadaceae</taxon>
        <taxon>Pseudomonas</taxon>
    </lineage>
</organism>
<comment type="catalytic activity">
    <reaction evidence="1">
        <text>ATP + protein L-histidine = ADP + protein N-phospho-L-histidine.</text>
        <dbReference type="EC" id="2.7.13.3"/>
    </reaction>
</comment>
<evidence type="ECO:0000256" key="1">
    <source>
        <dbReference type="ARBA" id="ARBA00000085"/>
    </source>
</evidence>
<evidence type="ECO:0000259" key="8">
    <source>
        <dbReference type="PROSITE" id="PS50109"/>
    </source>
</evidence>
<keyword evidence="11" id="KW-1185">Reference proteome</keyword>
<dbReference type="EMBL" id="FNKM01000002">
    <property type="protein sequence ID" value="SDR30221.1"/>
    <property type="molecule type" value="Genomic_DNA"/>
</dbReference>
<dbReference type="InterPro" id="IPR011712">
    <property type="entry name" value="Sig_transdc_His_kin_sub3_dim/P"/>
</dbReference>
<protein>
    <recommendedName>
        <fullName evidence="3">histidine kinase</fullName>
        <ecNumber evidence="3">2.7.13.3</ecNumber>
    </recommendedName>
</protein>
<dbReference type="PANTHER" id="PTHR24421">
    <property type="entry name" value="NITRATE/NITRITE SENSOR PROTEIN NARX-RELATED"/>
    <property type="match status" value="1"/>
</dbReference>
<sequence>MRVFTTRSGLSALWRINLWVCGFFALVTGACAALLLHQALADVERELQSAEAVVHYLSETAERDPASLQPHLTASLRHVRVHWLASGDTAQTPAPDGLDAWLGRLLFAEARHSAQVLDLPDGRRVSIAVDPRDEIDEVWDSLQQLLGLCSLALILSLLTIRWAVRRGMGVLDELRRALQQVCAGQLNVRLRSEGAPEARQLALHFNRMTDALEQARTDNTRLTQTLLAVQEQERTHLAQTLHDDLGQYLAGIRAQACLLRLVTDQPHLLASTVAQLEDHCEHLQHGFRALVHDLYPVALQHLPMAEAFSMLVTQWQASHGIPCHLQISTDLPLLPGASKTHLYRLLQEALTNILRHADASQVHVRLQHRGSRLRLWVRDNGRGADTPQRPGVGLYSMAERARCLGGELKIISHPGAGWALALNMPLEAP</sequence>
<evidence type="ECO:0000259" key="9">
    <source>
        <dbReference type="PROSITE" id="PS50885"/>
    </source>
</evidence>
<dbReference type="InterPro" id="IPR050482">
    <property type="entry name" value="Sensor_HK_TwoCompSys"/>
</dbReference>
<evidence type="ECO:0000256" key="2">
    <source>
        <dbReference type="ARBA" id="ARBA00004370"/>
    </source>
</evidence>
<dbReference type="InterPro" id="IPR003594">
    <property type="entry name" value="HATPase_dom"/>
</dbReference>
<evidence type="ECO:0000256" key="4">
    <source>
        <dbReference type="ARBA" id="ARBA00022553"/>
    </source>
</evidence>
<reference evidence="10 11" key="1">
    <citation type="submission" date="2016-10" db="EMBL/GenBank/DDBJ databases">
        <authorList>
            <person name="Varghese N."/>
            <person name="Submissions S."/>
        </authorList>
    </citation>
    <scope>NUCLEOTIDE SEQUENCE [LARGE SCALE GENOMIC DNA]</scope>
    <source>
        <strain evidence="10 11">BS2976</strain>
    </source>
</reference>
<keyword evidence="6 10" id="KW-0418">Kinase</keyword>
<dbReference type="Gene3D" id="3.30.565.10">
    <property type="entry name" value="Histidine kinase-like ATPase, C-terminal domain"/>
    <property type="match status" value="1"/>
</dbReference>
<comment type="subcellular location">
    <subcellularLocation>
        <location evidence="2">Membrane</location>
    </subcellularLocation>
</comment>
<proteinExistence type="predicted"/>
<dbReference type="CDD" id="cd16917">
    <property type="entry name" value="HATPase_UhpB-NarQ-NarX-like"/>
    <property type="match status" value="1"/>
</dbReference>
<dbReference type="SMART" id="SM00304">
    <property type="entry name" value="HAMP"/>
    <property type="match status" value="1"/>
</dbReference>
<dbReference type="Gene3D" id="1.20.5.1930">
    <property type="match status" value="1"/>
</dbReference>
<keyword evidence="7" id="KW-0902">Two-component regulatory system</keyword>
<feature type="domain" description="HAMP" evidence="9">
    <location>
        <begin position="165"/>
        <end position="217"/>
    </location>
</feature>
<dbReference type="GO" id="GO:0016301">
    <property type="term" value="F:kinase activity"/>
    <property type="evidence" value="ECO:0007669"/>
    <property type="project" value="UniProtKB-KW"/>
</dbReference>
<dbReference type="Proteomes" id="UP000198740">
    <property type="component" value="Unassembled WGS sequence"/>
</dbReference>
<keyword evidence="5" id="KW-0808">Transferase</keyword>
<evidence type="ECO:0000256" key="6">
    <source>
        <dbReference type="ARBA" id="ARBA00022777"/>
    </source>
</evidence>
<evidence type="ECO:0000256" key="3">
    <source>
        <dbReference type="ARBA" id="ARBA00012438"/>
    </source>
</evidence>
<dbReference type="InterPro" id="IPR005467">
    <property type="entry name" value="His_kinase_dom"/>
</dbReference>
<comment type="caution">
    <text evidence="10">The sequence shown here is derived from an EMBL/GenBank/DDBJ whole genome shotgun (WGS) entry which is preliminary data.</text>
</comment>
<feature type="domain" description="Histidine kinase" evidence="8">
    <location>
        <begin position="240"/>
        <end position="428"/>
    </location>
</feature>
<evidence type="ECO:0000256" key="5">
    <source>
        <dbReference type="ARBA" id="ARBA00022679"/>
    </source>
</evidence>
<dbReference type="Pfam" id="PF02518">
    <property type="entry name" value="HATPase_c"/>
    <property type="match status" value="1"/>
</dbReference>
<dbReference type="Pfam" id="PF07730">
    <property type="entry name" value="HisKA_3"/>
    <property type="match status" value="1"/>
</dbReference>
<accession>A0ABY0TRX5</accession>
<dbReference type="InterPro" id="IPR036890">
    <property type="entry name" value="HATPase_C_sf"/>
</dbReference>
<dbReference type="PROSITE" id="PS51257">
    <property type="entry name" value="PROKAR_LIPOPROTEIN"/>
    <property type="match status" value="1"/>
</dbReference>
<keyword evidence="4" id="KW-0597">Phosphoprotein</keyword>
<dbReference type="CDD" id="cd06225">
    <property type="entry name" value="HAMP"/>
    <property type="match status" value="1"/>
</dbReference>
<evidence type="ECO:0000313" key="11">
    <source>
        <dbReference type="Proteomes" id="UP000198740"/>
    </source>
</evidence>
<evidence type="ECO:0000256" key="7">
    <source>
        <dbReference type="ARBA" id="ARBA00023012"/>
    </source>
</evidence>
<name>A0ABY0TRX5_9PSED</name>
<dbReference type="PROSITE" id="PS50885">
    <property type="entry name" value="HAMP"/>
    <property type="match status" value="1"/>
</dbReference>
<evidence type="ECO:0000313" key="10">
    <source>
        <dbReference type="EMBL" id="SDR30221.1"/>
    </source>
</evidence>
<dbReference type="PANTHER" id="PTHR24421:SF58">
    <property type="entry name" value="SIGNAL TRANSDUCTION HISTIDINE-PROTEIN KINASE_PHOSPHATASE UHPB"/>
    <property type="match status" value="1"/>
</dbReference>
<gene>
    <name evidence="10" type="ORF">SAMN04490186_4894</name>
</gene>
<dbReference type="Gene3D" id="6.10.340.10">
    <property type="match status" value="1"/>
</dbReference>
<dbReference type="SMART" id="SM00387">
    <property type="entry name" value="HATPase_c"/>
    <property type="match status" value="1"/>
</dbReference>
<dbReference type="EC" id="2.7.13.3" evidence="3"/>
<dbReference type="PROSITE" id="PS50109">
    <property type="entry name" value="HIS_KIN"/>
    <property type="match status" value="1"/>
</dbReference>
<dbReference type="Pfam" id="PF00672">
    <property type="entry name" value="HAMP"/>
    <property type="match status" value="1"/>
</dbReference>
<dbReference type="InterPro" id="IPR003660">
    <property type="entry name" value="HAMP_dom"/>
</dbReference>